<dbReference type="SUPFAM" id="SSF56954">
    <property type="entry name" value="Outer membrane efflux proteins (OEP)"/>
    <property type="match status" value="1"/>
</dbReference>
<dbReference type="GO" id="GO:0015562">
    <property type="term" value="F:efflux transmembrane transporter activity"/>
    <property type="evidence" value="ECO:0007669"/>
    <property type="project" value="InterPro"/>
</dbReference>
<dbReference type="EMBL" id="BARS01007339">
    <property type="protein sequence ID" value="GAF81758.1"/>
    <property type="molecule type" value="Genomic_DNA"/>
</dbReference>
<dbReference type="AlphaFoldDB" id="X0SKZ0"/>
<evidence type="ECO:0008006" key="2">
    <source>
        <dbReference type="Google" id="ProtNLM"/>
    </source>
</evidence>
<dbReference type="PANTHER" id="PTHR30203">
    <property type="entry name" value="OUTER MEMBRANE CATION EFFLUX PROTEIN"/>
    <property type="match status" value="1"/>
</dbReference>
<dbReference type="PANTHER" id="PTHR30203:SF29">
    <property type="entry name" value="PROTEIN CYAE"/>
    <property type="match status" value="1"/>
</dbReference>
<sequence length="396" mass="43728">LALSVIPLVVCGCMVGPDYERPRTLADAAESFVYSDKGKSDVNDANGIGRWWERFGDSTTNELVRGALSNNNELEAAAARVIRSGALFSEIRGKQLPEISYNFSRSRGKTSFNFGGGRFSNISTTFAQDFSISYIVDLFGKLKRQERSAWADLLTAKANEQALVHAVISNVVKARADIATIQRRFAIARSNTENWQRNLEIIERRYDRGLVGPLDVRLARENLEASRADEIVVELSLAKAQNALDVLLGRRPGTGGRLPQTLGELPDLEPVPVGLPAHLLDRRPDVRAAELALESSSEQIGVSIAQMYPDLTLTGAYGRSADRWRDIWKDETEIYSAVLRLAQPIFKGGQLRARVKAAKARYAELAADYAQTVAVALREVEDALVSEQLLQKRLEA</sequence>
<reference evidence="1" key="1">
    <citation type="journal article" date="2014" name="Front. Microbiol.">
        <title>High frequency of phylogenetically diverse reductive dehalogenase-homologous genes in deep subseafloor sedimentary metagenomes.</title>
        <authorList>
            <person name="Kawai M."/>
            <person name="Futagami T."/>
            <person name="Toyoda A."/>
            <person name="Takaki Y."/>
            <person name="Nishi S."/>
            <person name="Hori S."/>
            <person name="Arai W."/>
            <person name="Tsubouchi T."/>
            <person name="Morono Y."/>
            <person name="Uchiyama I."/>
            <person name="Ito T."/>
            <person name="Fujiyama A."/>
            <person name="Inagaki F."/>
            <person name="Takami H."/>
        </authorList>
    </citation>
    <scope>NUCLEOTIDE SEQUENCE</scope>
    <source>
        <strain evidence="1">Expedition CK06-06</strain>
    </source>
</reference>
<evidence type="ECO:0000313" key="1">
    <source>
        <dbReference type="EMBL" id="GAF81758.1"/>
    </source>
</evidence>
<proteinExistence type="predicted"/>
<dbReference type="Gene3D" id="1.20.1600.10">
    <property type="entry name" value="Outer membrane efflux proteins (OEP)"/>
    <property type="match status" value="1"/>
</dbReference>
<dbReference type="InterPro" id="IPR010131">
    <property type="entry name" value="MdtP/NodT-like"/>
</dbReference>
<feature type="non-terminal residue" evidence="1">
    <location>
        <position position="396"/>
    </location>
</feature>
<gene>
    <name evidence="1" type="ORF">S01H1_14143</name>
</gene>
<dbReference type="InterPro" id="IPR003423">
    <property type="entry name" value="OMP_efflux"/>
</dbReference>
<dbReference type="Gene3D" id="2.20.200.10">
    <property type="entry name" value="Outer membrane efflux proteins (OEP)"/>
    <property type="match status" value="1"/>
</dbReference>
<feature type="non-terminal residue" evidence="1">
    <location>
        <position position="1"/>
    </location>
</feature>
<dbReference type="Pfam" id="PF02321">
    <property type="entry name" value="OEP"/>
    <property type="match status" value="2"/>
</dbReference>
<organism evidence="1">
    <name type="scientific">marine sediment metagenome</name>
    <dbReference type="NCBI Taxonomy" id="412755"/>
    <lineage>
        <taxon>unclassified sequences</taxon>
        <taxon>metagenomes</taxon>
        <taxon>ecological metagenomes</taxon>
    </lineage>
</organism>
<accession>X0SKZ0</accession>
<comment type="caution">
    <text evidence="1">The sequence shown here is derived from an EMBL/GenBank/DDBJ whole genome shotgun (WGS) entry which is preliminary data.</text>
</comment>
<dbReference type="NCBIfam" id="TIGR01845">
    <property type="entry name" value="outer_NodT"/>
    <property type="match status" value="1"/>
</dbReference>
<name>X0SKZ0_9ZZZZ</name>
<dbReference type="GO" id="GO:0016020">
    <property type="term" value="C:membrane"/>
    <property type="evidence" value="ECO:0007669"/>
    <property type="project" value="InterPro"/>
</dbReference>
<protein>
    <recommendedName>
        <fullName evidence="2">RND transporter</fullName>
    </recommendedName>
</protein>